<dbReference type="RefSeq" id="WP_076340377.1">
    <property type="nucleotide sequence ID" value="NZ_CAJTMI010000071.1"/>
</dbReference>
<dbReference type="OrthoDB" id="652307at2"/>
<comment type="similarity">
    <text evidence="1">Belongs to the LOR family.</text>
</comment>
<reference evidence="2 3" key="1">
    <citation type="submission" date="2016-11" db="EMBL/GenBank/DDBJ databases">
        <title>Description of two novel members of the family Erysipelotrichaceae: Ileibacterium lipovorans gen. nov., sp. nov. and Dubosiella newyorkensis, gen. nov., sp. nov.</title>
        <authorList>
            <person name="Cox L.M."/>
            <person name="Sohn J."/>
            <person name="Tyrrell K.L."/>
            <person name="Citron D.M."/>
            <person name="Lawson P.A."/>
            <person name="Patel N.B."/>
            <person name="Iizumi T."/>
            <person name="Perez-Perez G.I."/>
            <person name="Goldstein E.J."/>
            <person name="Blaser M.J."/>
        </authorList>
    </citation>
    <scope>NUCLEOTIDE SEQUENCE [LARGE SCALE GENOMIC DNA]</scope>
    <source>
        <strain evidence="2 3">NYU-BL-A4</strain>
    </source>
</reference>
<accession>A0A1U7NQR5</accession>
<organism evidence="2 3">
    <name type="scientific">Dubosiella newyorkensis</name>
    <dbReference type="NCBI Taxonomy" id="1862672"/>
    <lineage>
        <taxon>Bacteria</taxon>
        <taxon>Bacillati</taxon>
        <taxon>Bacillota</taxon>
        <taxon>Erysipelotrichia</taxon>
        <taxon>Erysipelotrichales</taxon>
        <taxon>Erysipelotrichaceae</taxon>
        <taxon>Dubosiella</taxon>
    </lineage>
</organism>
<dbReference type="InterPro" id="IPR007612">
    <property type="entry name" value="LOR"/>
</dbReference>
<protein>
    <recommendedName>
        <fullName evidence="4">LURP-one-related family protein</fullName>
    </recommendedName>
</protein>
<dbReference type="STRING" id="1862672.BO225_00660"/>
<evidence type="ECO:0000313" key="3">
    <source>
        <dbReference type="Proteomes" id="UP000186705"/>
    </source>
</evidence>
<evidence type="ECO:0000313" key="2">
    <source>
        <dbReference type="EMBL" id="OLU47975.1"/>
    </source>
</evidence>
<dbReference type="EMBL" id="MPKA01000021">
    <property type="protein sequence ID" value="OLU47975.1"/>
    <property type="molecule type" value="Genomic_DNA"/>
</dbReference>
<comment type="caution">
    <text evidence="2">The sequence shown here is derived from an EMBL/GenBank/DDBJ whole genome shotgun (WGS) entry which is preliminary data.</text>
</comment>
<sequence length="171" mass="19516">MQILYIAQKMFSLFGKFDVKNQNGNLAYRVIGKPSLTKTLKIENAKGKPIGSIHKKMIALLPTFEMFEDGKKIGEIRKEVSLFRPKLSVSYEGWKVEGDFFNWNYVVKNDKGQTIAKIDKELWHMTDHYAIHYEDDQDSLVLLMIVLAIDAIREEESAVTTNAANASSNNQ</sequence>
<evidence type="ECO:0000256" key="1">
    <source>
        <dbReference type="ARBA" id="ARBA00005437"/>
    </source>
</evidence>
<dbReference type="InterPro" id="IPR025659">
    <property type="entry name" value="Tubby-like_C"/>
</dbReference>
<dbReference type="InterPro" id="IPR038595">
    <property type="entry name" value="LOR_sf"/>
</dbReference>
<dbReference type="AlphaFoldDB" id="A0A1U7NQR5"/>
<dbReference type="Gene3D" id="2.40.160.200">
    <property type="entry name" value="LURP1-related"/>
    <property type="match status" value="1"/>
</dbReference>
<name>A0A1U7NQR5_9FIRM</name>
<keyword evidence="3" id="KW-1185">Reference proteome</keyword>
<evidence type="ECO:0008006" key="4">
    <source>
        <dbReference type="Google" id="ProtNLM"/>
    </source>
</evidence>
<dbReference type="Pfam" id="PF04525">
    <property type="entry name" value="LOR"/>
    <property type="match status" value="1"/>
</dbReference>
<dbReference type="Proteomes" id="UP000186705">
    <property type="component" value="Unassembled WGS sequence"/>
</dbReference>
<dbReference type="SUPFAM" id="SSF54518">
    <property type="entry name" value="Tubby C-terminal domain-like"/>
    <property type="match status" value="1"/>
</dbReference>
<proteinExistence type="inferred from homology"/>
<dbReference type="GeneID" id="78274466"/>
<gene>
    <name evidence="2" type="ORF">BO225_00660</name>
</gene>